<dbReference type="InterPro" id="IPR025476">
    <property type="entry name" value="Helitron_helicase-like"/>
</dbReference>
<proteinExistence type="predicted"/>
<dbReference type="Pfam" id="PF14214">
    <property type="entry name" value="Helitron_like_N"/>
    <property type="match status" value="1"/>
</dbReference>
<evidence type="ECO:0000313" key="4">
    <source>
        <dbReference type="RefSeq" id="XP_029636936.1"/>
    </source>
</evidence>
<name>A0A6P7SG54_9MOLL</name>
<evidence type="ECO:0000256" key="1">
    <source>
        <dbReference type="SAM" id="MobiDB-lite"/>
    </source>
</evidence>
<dbReference type="Proteomes" id="UP000515154">
    <property type="component" value="Linkage group LG5"/>
</dbReference>
<dbReference type="AlphaFoldDB" id="A0A6P7SG54"/>
<evidence type="ECO:0000313" key="3">
    <source>
        <dbReference type="Proteomes" id="UP000515154"/>
    </source>
</evidence>
<dbReference type="KEGG" id="osn:115212237"/>
<keyword evidence="3" id="KW-1185">Reference proteome</keyword>
<reference evidence="4" key="1">
    <citation type="submission" date="2025-08" db="UniProtKB">
        <authorList>
            <consortium name="RefSeq"/>
        </authorList>
    </citation>
    <scope>IDENTIFICATION</scope>
</reference>
<feature type="region of interest" description="Disordered" evidence="1">
    <location>
        <begin position="1"/>
        <end position="132"/>
    </location>
</feature>
<sequence length="1059" mass="121252">MPPKKRSRLGRHTAAAATKKAKRSAINASAVAAQRASEDPQQRATRLATNAAVASYDAASTASDGSETRSKRSAINASAVAAQRASEDPQQRATRLATNAAATAASTFSTHSHDSDQQRSTFQRNSRRRGLTGRNRPYWHLRACKYEPNFNYSMHADINTGEMFFNCQFCNAKKWAGEPPAMCCLNGKVSLPPLRELPDPLKELLTGSTSRSSKFLQLIRKYNCAFQMTSFGANVVRETGWMPTFKVQGQVYHLIGSLQPLQNCKPSFLQIYFITDYNRQLDLRFDVIPQPANTNADNFDRDVLLTLQNMLHDHNSYIRSFKYALETAPSPTFTIVIDADKRPSGEHARRYNAPSCNEVAIVLHGEQHKQRDIVLQSRDSGLQRINETHRSYDALQYPLLFPYGEDGYHFGIPHHKPNEPSAATSKTVSCMAFYSYRFMTRHNNFNPLHRSRELFHQFAVDMVAKMESERLGFIKLNQKQLRSDSYIHLRDGIRNDTDARNIGKICILPSTYTGVPRYMHERTQDAMTYVRHYGRPDLFITFTSNPEWVEVTRELLPGQQYCHRHDIIARVFRQKLAKLILLIKKGQVFGPVNCHMYTVEWQKRGLPHAHILLWLVNKIDPTVLDDLIAAEIPDSTVDRQLYDIVKAHMVHGPCGPGFQKFSSCHKDHVCTKRYPKRFVDETQTGRDGYPLYRRRHPDNGGFTITLRGHQVDNRWVVPYCPILMKTFNAHINVEFCHSVKSIKYICKYVNKGSDAAMFGLQKDNSMDEVSQYMAGRYISSGEAFWRIFGFPLHQRHLAIIQLAVHLENGQRTYFTEQTAADLAANPKQTTLTGFFRLCQLDTFAKTLLYPHVPSYYVWSNNNCVRRKSGQDVEGHPGVKFNSCLGRVYTVPPNQHDCFHLRLLLHEVLGPQSFQDIRTVDGVLCDTFREACFRRRLLEDDSQWGATMAEGVLFKSPKKIRSLFAILLLWCDLANPASLWLTYKDDMSEDFLRHAQSLHPSMEVGYTDLIYNRALLEIEDTVLDMGDNPFSFEDIIYKPFHYGNEKLQNIDTDFVFQVIK</sequence>
<evidence type="ECO:0000259" key="2">
    <source>
        <dbReference type="Pfam" id="PF14214"/>
    </source>
</evidence>
<feature type="domain" description="Helitron helicase-like" evidence="2">
    <location>
        <begin position="433"/>
        <end position="613"/>
    </location>
</feature>
<gene>
    <name evidence="4" type="primary">LOC115212237</name>
</gene>
<dbReference type="PANTHER" id="PTHR45786">
    <property type="entry name" value="DNA BINDING PROTEIN-LIKE"/>
    <property type="match status" value="1"/>
</dbReference>
<dbReference type="PANTHER" id="PTHR45786:SF74">
    <property type="entry name" value="ATP-DEPENDENT DNA HELICASE"/>
    <property type="match status" value="1"/>
</dbReference>
<feature type="compositionally biased region" description="Basic residues" evidence="1">
    <location>
        <begin position="1"/>
        <end position="11"/>
    </location>
</feature>
<accession>A0A6P7SG54</accession>
<feature type="compositionally biased region" description="Low complexity" evidence="1">
    <location>
        <begin position="48"/>
        <end position="65"/>
    </location>
</feature>
<organism evidence="3 4">
    <name type="scientific">Octopus sinensis</name>
    <name type="common">East Asian common octopus</name>
    <dbReference type="NCBI Taxonomy" id="2607531"/>
    <lineage>
        <taxon>Eukaryota</taxon>
        <taxon>Metazoa</taxon>
        <taxon>Spiralia</taxon>
        <taxon>Lophotrochozoa</taxon>
        <taxon>Mollusca</taxon>
        <taxon>Cephalopoda</taxon>
        <taxon>Coleoidea</taxon>
        <taxon>Octopodiformes</taxon>
        <taxon>Octopoda</taxon>
        <taxon>Incirrata</taxon>
        <taxon>Octopodidae</taxon>
        <taxon>Octopus</taxon>
    </lineage>
</organism>
<feature type="compositionally biased region" description="Low complexity" evidence="1">
    <location>
        <begin position="93"/>
        <end position="110"/>
    </location>
</feature>
<protein>
    <submittedName>
        <fullName evidence="4">Uncharacterized protein LOC115212237</fullName>
    </submittedName>
</protein>
<dbReference type="RefSeq" id="XP_029636936.1">
    <property type="nucleotide sequence ID" value="XM_029781076.1"/>
</dbReference>